<dbReference type="InterPro" id="IPR011250">
    <property type="entry name" value="OMP/PagP_B-barrel"/>
</dbReference>
<dbReference type="EMBL" id="FOEI01000001">
    <property type="protein sequence ID" value="SEP55065.1"/>
    <property type="molecule type" value="Genomic_DNA"/>
</dbReference>
<dbReference type="InterPro" id="IPR027385">
    <property type="entry name" value="Beta-barrel_OMP"/>
</dbReference>
<dbReference type="RefSeq" id="WP_091463679.1">
    <property type="nucleotide sequence ID" value="NZ_FOEI01000001.1"/>
</dbReference>
<name>A0A1H8YS76_9FLAO</name>
<dbReference type="OrthoDB" id="1438113at2"/>
<evidence type="ECO:0000259" key="3">
    <source>
        <dbReference type="Pfam" id="PF13505"/>
    </source>
</evidence>
<evidence type="ECO:0000313" key="4">
    <source>
        <dbReference type="EMBL" id="SEP55065.1"/>
    </source>
</evidence>
<dbReference type="STRING" id="1299341.SAMN05444005_101125"/>
<feature type="chain" id="PRO_5011663329" evidence="2">
    <location>
        <begin position="21"/>
        <end position="204"/>
    </location>
</feature>
<organism evidence="4 5">
    <name type="scientific">Flavobacterium urocaniciphilum</name>
    <dbReference type="NCBI Taxonomy" id="1299341"/>
    <lineage>
        <taxon>Bacteria</taxon>
        <taxon>Pseudomonadati</taxon>
        <taxon>Bacteroidota</taxon>
        <taxon>Flavobacteriia</taxon>
        <taxon>Flavobacteriales</taxon>
        <taxon>Flavobacteriaceae</taxon>
        <taxon>Flavobacterium</taxon>
    </lineage>
</organism>
<accession>A0A1H8YS76</accession>
<dbReference type="Gene3D" id="2.40.160.20">
    <property type="match status" value="1"/>
</dbReference>
<evidence type="ECO:0000256" key="2">
    <source>
        <dbReference type="SAM" id="SignalP"/>
    </source>
</evidence>
<keyword evidence="5" id="KW-1185">Reference proteome</keyword>
<dbReference type="SUPFAM" id="SSF56925">
    <property type="entry name" value="OMPA-like"/>
    <property type="match status" value="1"/>
</dbReference>
<reference evidence="4 5" key="1">
    <citation type="submission" date="2016-10" db="EMBL/GenBank/DDBJ databases">
        <authorList>
            <person name="de Groot N.N."/>
        </authorList>
    </citation>
    <scope>NUCLEOTIDE SEQUENCE [LARGE SCALE GENOMIC DNA]</scope>
    <source>
        <strain evidence="4 5">DSM 27078</strain>
    </source>
</reference>
<dbReference type="Pfam" id="PF13505">
    <property type="entry name" value="OMP_b-brl"/>
    <property type="match status" value="1"/>
</dbReference>
<keyword evidence="1 2" id="KW-0732">Signal</keyword>
<protein>
    <submittedName>
        <fullName evidence="4">Outer membrane protein beta-barrel domain-containing protein</fullName>
    </submittedName>
</protein>
<proteinExistence type="predicted"/>
<evidence type="ECO:0000313" key="5">
    <source>
        <dbReference type="Proteomes" id="UP000198648"/>
    </source>
</evidence>
<feature type="signal peptide" evidence="2">
    <location>
        <begin position="1"/>
        <end position="20"/>
    </location>
</feature>
<sequence>MKRVNLLAFLLIFTFGISIAQEESNYNDIRPFSLGLHYTGNLKNENGFSDNYNGILGLDVRYKFASRNSVNFQAGISFDYFKGKDFKESYSVEYNNALFINPHFGVELAVKETGFKPFLNLGYSFNYYSYTIYGNGFSVFDPSDPSFSGYGSKKINENDAALTLQPGLRYCFKNGFYSELSYKYLPIESNVNVHLINLGLGYNF</sequence>
<gene>
    <name evidence="4" type="ORF">SAMN05444005_101125</name>
</gene>
<dbReference type="Proteomes" id="UP000198648">
    <property type="component" value="Unassembled WGS sequence"/>
</dbReference>
<feature type="domain" description="Outer membrane protein beta-barrel" evidence="3">
    <location>
        <begin position="8"/>
        <end position="204"/>
    </location>
</feature>
<evidence type="ECO:0000256" key="1">
    <source>
        <dbReference type="ARBA" id="ARBA00022729"/>
    </source>
</evidence>
<dbReference type="AlphaFoldDB" id="A0A1H8YS76"/>